<dbReference type="InterPro" id="IPR012902">
    <property type="entry name" value="N_methyl_site"/>
</dbReference>
<proteinExistence type="predicted"/>
<dbReference type="NCBIfam" id="TIGR02532">
    <property type="entry name" value="IV_pilin_GFxxxE"/>
    <property type="match status" value="1"/>
</dbReference>
<dbReference type="EMBL" id="ABCK01000010">
    <property type="protein sequence ID" value="EDM27325.1"/>
    <property type="molecule type" value="Genomic_DNA"/>
</dbReference>
<dbReference type="AlphaFoldDB" id="A6DM27"/>
<dbReference type="SUPFAM" id="SSF54523">
    <property type="entry name" value="Pili subunits"/>
    <property type="match status" value="1"/>
</dbReference>
<name>A6DM27_9BACT</name>
<reference evidence="2 3" key="1">
    <citation type="journal article" date="2010" name="J. Bacteriol.">
        <title>Genome sequence of Lentisphaera araneosa HTCC2155T, the type species of the order Lentisphaerales in the phylum Lentisphaerae.</title>
        <authorList>
            <person name="Thrash J.C."/>
            <person name="Cho J.C."/>
            <person name="Vergin K.L."/>
            <person name="Morris R.M."/>
            <person name="Giovannoni S.J."/>
        </authorList>
    </citation>
    <scope>NUCLEOTIDE SEQUENCE [LARGE SCALE GENOMIC DNA]</scope>
    <source>
        <strain evidence="2 3">HTCC2155</strain>
    </source>
</reference>
<dbReference type="InterPro" id="IPR045584">
    <property type="entry name" value="Pilin-like"/>
</dbReference>
<dbReference type="Proteomes" id="UP000004947">
    <property type="component" value="Unassembled WGS sequence"/>
</dbReference>
<dbReference type="NCBIfam" id="TIGR04294">
    <property type="entry name" value="pre_pil_HX9DG"/>
    <property type="match status" value="1"/>
</dbReference>
<dbReference type="InterPro" id="IPR027558">
    <property type="entry name" value="Pre_pil_HX9DG_C"/>
</dbReference>
<feature type="transmembrane region" description="Helical" evidence="1">
    <location>
        <begin position="20"/>
        <end position="40"/>
    </location>
</feature>
<protein>
    <submittedName>
        <fullName evidence="2">Uncharacterized protein</fullName>
    </submittedName>
</protein>
<dbReference type="PANTHER" id="PTHR30093:SF2">
    <property type="entry name" value="TYPE II SECRETION SYSTEM PROTEIN H"/>
    <property type="match status" value="1"/>
</dbReference>
<keyword evidence="1" id="KW-1133">Transmembrane helix</keyword>
<dbReference type="eggNOG" id="COG2165">
    <property type="taxonomic scope" value="Bacteria"/>
</dbReference>
<dbReference type="STRING" id="313628.LNTAR_21465"/>
<evidence type="ECO:0000256" key="1">
    <source>
        <dbReference type="SAM" id="Phobius"/>
    </source>
</evidence>
<dbReference type="RefSeq" id="WP_007278930.1">
    <property type="nucleotide sequence ID" value="NZ_ABCK01000010.1"/>
</dbReference>
<dbReference type="OrthoDB" id="255848at2"/>
<keyword evidence="3" id="KW-1185">Reference proteome</keyword>
<comment type="caution">
    <text evidence="2">The sequence shown here is derived from an EMBL/GenBank/DDBJ whole genome shotgun (WGS) entry which is preliminary data.</text>
</comment>
<dbReference type="PANTHER" id="PTHR30093">
    <property type="entry name" value="GENERAL SECRETION PATHWAY PROTEIN G"/>
    <property type="match status" value="1"/>
</dbReference>
<keyword evidence="1" id="KW-0472">Membrane</keyword>
<organism evidence="2 3">
    <name type="scientific">Lentisphaera araneosa HTCC2155</name>
    <dbReference type="NCBI Taxonomy" id="313628"/>
    <lineage>
        <taxon>Bacteria</taxon>
        <taxon>Pseudomonadati</taxon>
        <taxon>Lentisphaerota</taxon>
        <taxon>Lentisphaeria</taxon>
        <taxon>Lentisphaerales</taxon>
        <taxon>Lentisphaeraceae</taxon>
        <taxon>Lentisphaera</taxon>
    </lineage>
</organism>
<evidence type="ECO:0000313" key="2">
    <source>
        <dbReference type="EMBL" id="EDM27325.1"/>
    </source>
</evidence>
<dbReference type="Gene3D" id="3.30.700.10">
    <property type="entry name" value="Glycoprotein, Type 4 Pilin"/>
    <property type="match status" value="1"/>
</dbReference>
<gene>
    <name evidence="2" type="ORF">LNTAR_21465</name>
</gene>
<sequence>MQLFILNKKGDFMKSRFTLIELLVVIAIIGILASLLLPVLSKARRTARAALCVSNEHQIGIASAMYLSDNDNRFTGGNWQSGAYDAGAYYGSNLTNAKGPSATCYKPIYHFNYMSNWDVFVCPVTQKGDAPEWMQWRNSYPGNAQLRYNVKLTSIPTPSEVAFTMDGWSDGVFLDWRAWFISPRHDSKANVLFTDGHVKPMRDLTIIQNPQMLGFGRGDLWNWPNGGWRLGNLNYDN</sequence>
<evidence type="ECO:0000313" key="3">
    <source>
        <dbReference type="Proteomes" id="UP000004947"/>
    </source>
</evidence>
<accession>A6DM27</accession>
<keyword evidence="1" id="KW-0812">Transmembrane</keyword>